<organism evidence="2 3">
    <name type="scientific">Triangularia verruculosa</name>
    <dbReference type="NCBI Taxonomy" id="2587418"/>
    <lineage>
        <taxon>Eukaryota</taxon>
        <taxon>Fungi</taxon>
        <taxon>Dikarya</taxon>
        <taxon>Ascomycota</taxon>
        <taxon>Pezizomycotina</taxon>
        <taxon>Sordariomycetes</taxon>
        <taxon>Sordariomycetidae</taxon>
        <taxon>Sordariales</taxon>
        <taxon>Podosporaceae</taxon>
        <taxon>Triangularia</taxon>
    </lineage>
</organism>
<dbReference type="GO" id="GO:0016779">
    <property type="term" value="F:nucleotidyltransferase activity"/>
    <property type="evidence" value="ECO:0007669"/>
    <property type="project" value="InterPro"/>
</dbReference>
<feature type="domain" description="Polymerase nucleotidyl transferase" evidence="1">
    <location>
        <begin position="11"/>
        <end position="52"/>
    </location>
</feature>
<evidence type="ECO:0000259" key="1">
    <source>
        <dbReference type="Pfam" id="PF01909"/>
    </source>
</evidence>
<dbReference type="Proteomes" id="UP001303160">
    <property type="component" value="Unassembled WGS sequence"/>
</dbReference>
<proteinExistence type="predicted"/>
<dbReference type="AlphaFoldDB" id="A0AAN6XP95"/>
<protein>
    <recommendedName>
        <fullName evidence="1">Polymerase nucleotidyl transferase domain-containing protein</fullName>
    </recommendedName>
</protein>
<dbReference type="SUPFAM" id="SSF81301">
    <property type="entry name" value="Nucleotidyltransferase"/>
    <property type="match status" value="1"/>
</dbReference>
<dbReference type="InterPro" id="IPR002934">
    <property type="entry name" value="Polymerase_NTP_transf_dom"/>
</dbReference>
<evidence type="ECO:0000313" key="2">
    <source>
        <dbReference type="EMBL" id="KAK4202082.1"/>
    </source>
</evidence>
<sequence>MYDHHEASIAKIKAHFKADTTVLGLILTGSLAHGFDRPDSDVDVLIVVSEDDFARRLETGNLTMVSHDLCTYLGGFVDAKYTSLSLINQTAEKGSEPARWAYDGAKVLFSRFDPPSILEDSIKNIPFYQSEGKENRIMRFRVQLQIWRWYCSEGRKKNNPYLLNVAASKLVLFGGRLILAHNEILYPFHKWFLRVLGDAPEKPEGVMELVDMVSRDPSEENTERFFEVVANWKDWTTSPNRPGALYMIDSELNWLYLQTPIDDI</sequence>
<accession>A0AAN6XP95</accession>
<dbReference type="Pfam" id="PF01909">
    <property type="entry name" value="NTP_transf_2"/>
    <property type="match status" value="1"/>
</dbReference>
<reference evidence="2" key="1">
    <citation type="journal article" date="2023" name="Mol. Phylogenet. Evol.">
        <title>Genome-scale phylogeny and comparative genomics of the fungal order Sordariales.</title>
        <authorList>
            <person name="Hensen N."/>
            <person name="Bonometti L."/>
            <person name="Westerberg I."/>
            <person name="Brannstrom I.O."/>
            <person name="Guillou S."/>
            <person name="Cros-Aarteil S."/>
            <person name="Calhoun S."/>
            <person name="Haridas S."/>
            <person name="Kuo A."/>
            <person name="Mondo S."/>
            <person name="Pangilinan J."/>
            <person name="Riley R."/>
            <person name="LaButti K."/>
            <person name="Andreopoulos B."/>
            <person name="Lipzen A."/>
            <person name="Chen C."/>
            <person name="Yan M."/>
            <person name="Daum C."/>
            <person name="Ng V."/>
            <person name="Clum A."/>
            <person name="Steindorff A."/>
            <person name="Ohm R.A."/>
            <person name="Martin F."/>
            <person name="Silar P."/>
            <person name="Natvig D.O."/>
            <person name="Lalanne C."/>
            <person name="Gautier V."/>
            <person name="Ament-Velasquez S.L."/>
            <person name="Kruys A."/>
            <person name="Hutchinson M.I."/>
            <person name="Powell A.J."/>
            <person name="Barry K."/>
            <person name="Miller A.N."/>
            <person name="Grigoriev I.V."/>
            <person name="Debuchy R."/>
            <person name="Gladieux P."/>
            <person name="Hiltunen Thoren M."/>
            <person name="Johannesson H."/>
        </authorList>
    </citation>
    <scope>NUCLEOTIDE SEQUENCE</scope>
    <source>
        <strain evidence="2">CBS 315.58</strain>
    </source>
</reference>
<dbReference type="EMBL" id="MU863900">
    <property type="protein sequence ID" value="KAK4202082.1"/>
    <property type="molecule type" value="Genomic_DNA"/>
</dbReference>
<name>A0AAN6XP95_9PEZI</name>
<gene>
    <name evidence="2" type="ORF">QBC40DRAFT_322290</name>
</gene>
<evidence type="ECO:0000313" key="3">
    <source>
        <dbReference type="Proteomes" id="UP001303160"/>
    </source>
</evidence>
<dbReference type="InterPro" id="IPR043519">
    <property type="entry name" value="NT_sf"/>
</dbReference>
<dbReference type="Gene3D" id="3.30.460.10">
    <property type="entry name" value="Beta Polymerase, domain 2"/>
    <property type="match status" value="1"/>
</dbReference>
<comment type="caution">
    <text evidence="2">The sequence shown here is derived from an EMBL/GenBank/DDBJ whole genome shotgun (WGS) entry which is preliminary data.</text>
</comment>
<reference evidence="2" key="2">
    <citation type="submission" date="2023-05" db="EMBL/GenBank/DDBJ databases">
        <authorList>
            <consortium name="Lawrence Berkeley National Laboratory"/>
            <person name="Steindorff A."/>
            <person name="Hensen N."/>
            <person name="Bonometti L."/>
            <person name="Westerberg I."/>
            <person name="Brannstrom I.O."/>
            <person name="Guillou S."/>
            <person name="Cros-Aarteil S."/>
            <person name="Calhoun S."/>
            <person name="Haridas S."/>
            <person name="Kuo A."/>
            <person name="Mondo S."/>
            <person name="Pangilinan J."/>
            <person name="Riley R."/>
            <person name="Labutti K."/>
            <person name="Andreopoulos B."/>
            <person name="Lipzen A."/>
            <person name="Chen C."/>
            <person name="Yanf M."/>
            <person name="Daum C."/>
            <person name="Ng V."/>
            <person name="Clum A."/>
            <person name="Ohm R."/>
            <person name="Martin F."/>
            <person name="Silar P."/>
            <person name="Natvig D."/>
            <person name="Lalanne C."/>
            <person name="Gautier V."/>
            <person name="Ament-Velasquez S.L."/>
            <person name="Kruys A."/>
            <person name="Hutchinson M.I."/>
            <person name="Powell A.J."/>
            <person name="Barry K."/>
            <person name="Miller A.N."/>
            <person name="Grigoriev I.V."/>
            <person name="Debuchy R."/>
            <person name="Gladieux P."/>
            <person name="Thoren M.H."/>
            <person name="Johannesson H."/>
        </authorList>
    </citation>
    <scope>NUCLEOTIDE SEQUENCE</scope>
    <source>
        <strain evidence="2">CBS 315.58</strain>
    </source>
</reference>
<dbReference type="CDD" id="cd05403">
    <property type="entry name" value="NT_KNTase_like"/>
    <property type="match status" value="1"/>
</dbReference>
<keyword evidence="3" id="KW-1185">Reference proteome</keyword>